<comment type="caution">
    <text evidence="3">The sequence shown here is derived from an EMBL/GenBank/DDBJ whole genome shotgun (WGS) entry which is preliminary data.</text>
</comment>
<gene>
    <name evidence="3" type="ORF">H9808_00730</name>
</gene>
<evidence type="ECO:0000313" key="3">
    <source>
        <dbReference type="EMBL" id="HIZ70294.1"/>
    </source>
</evidence>
<evidence type="ECO:0000256" key="1">
    <source>
        <dbReference type="SAM" id="MobiDB-lite"/>
    </source>
</evidence>
<protein>
    <submittedName>
        <fullName evidence="3">Uncharacterized protein</fullName>
    </submittedName>
</protein>
<feature type="transmembrane region" description="Helical" evidence="2">
    <location>
        <begin position="58"/>
        <end position="79"/>
    </location>
</feature>
<dbReference type="AlphaFoldDB" id="A0A9D2FZK3"/>
<keyword evidence="2" id="KW-0472">Membrane</keyword>
<proteinExistence type="predicted"/>
<dbReference type="EMBL" id="DXAZ01000008">
    <property type="protein sequence ID" value="HIZ70294.1"/>
    <property type="molecule type" value="Genomic_DNA"/>
</dbReference>
<keyword evidence="2" id="KW-1133">Transmembrane helix</keyword>
<dbReference type="Proteomes" id="UP000824106">
    <property type="component" value="Unassembled WGS sequence"/>
</dbReference>
<sequence length="80" mass="9955">MSRTERKKYEREQKRMERKENVKRSIKDRVEEFKLNRQGKTKRKRTEVMGRYRRTERILTALIAIVLLLLIITWIVILFY</sequence>
<evidence type="ECO:0000313" key="4">
    <source>
        <dbReference type="Proteomes" id="UP000824106"/>
    </source>
</evidence>
<name>A0A9D2FZK3_9LACT</name>
<accession>A0A9D2FZK3</accession>
<keyword evidence="2" id="KW-0812">Transmembrane</keyword>
<feature type="compositionally biased region" description="Basic and acidic residues" evidence="1">
    <location>
        <begin position="7"/>
        <end position="22"/>
    </location>
</feature>
<feature type="region of interest" description="Disordered" evidence="1">
    <location>
        <begin position="1"/>
        <end position="22"/>
    </location>
</feature>
<reference evidence="3" key="2">
    <citation type="submission" date="2021-04" db="EMBL/GenBank/DDBJ databases">
        <authorList>
            <person name="Gilroy R."/>
        </authorList>
    </citation>
    <scope>NUCLEOTIDE SEQUENCE</scope>
    <source>
        <strain evidence="3">CHK169-4300</strain>
    </source>
</reference>
<reference evidence="3" key="1">
    <citation type="journal article" date="2021" name="PeerJ">
        <title>Extensive microbial diversity within the chicken gut microbiome revealed by metagenomics and culture.</title>
        <authorList>
            <person name="Gilroy R."/>
            <person name="Ravi A."/>
            <person name="Getino M."/>
            <person name="Pursley I."/>
            <person name="Horton D.L."/>
            <person name="Alikhan N.F."/>
            <person name="Baker D."/>
            <person name="Gharbi K."/>
            <person name="Hall N."/>
            <person name="Watson M."/>
            <person name="Adriaenssens E.M."/>
            <person name="Foster-Nyarko E."/>
            <person name="Jarju S."/>
            <person name="Secka A."/>
            <person name="Antonio M."/>
            <person name="Oren A."/>
            <person name="Chaudhuri R.R."/>
            <person name="La Ragione R."/>
            <person name="Hildebrand F."/>
            <person name="Pallen M.J."/>
        </authorList>
    </citation>
    <scope>NUCLEOTIDE SEQUENCE</scope>
    <source>
        <strain evidence="3">CHK169-4300</strain>
    </source>
</reference>
<evidence type="ECO:0000256" key="2">
    <source>
        <dbReference type="SAM" id="Phobius"/>
    </source>
</evidence>
<organism evidence="3 4">
    <name type="scientific">Candidatus Atopostipes pullistercoris</name>
    <dbReference type="NCBI Taxonomy" id="2838467"/>
    <lineage>
        <taxon>Bacteria</taxon>
        <taxon>Bacillati</taxon>
        <taxon>Bacillota</taxon>
        <taxon>Bacilli</taxon>
        <taxon>Lactobacillales</taxon>
        <taxon>Carnobacteriaceae</taxon>
        <taxon>Atopostipes</taxon>
    </lineage>
</organism>